<accession>Z9JGB7</accession>
<protein>
    <submittedName>
        <fullName evidence="1">Uncharacterized protein</fullName>
    </submittedName>
</protein>
<dbReference type="Proteomes" id="UP000020406">
    <property type="component" value="Unassembled WGS sequence"/>
</dbReference>
<dbReference type="AlphaFoldDB" id="Z9JGB7"/>
<organism evidence="1 2">
    <name type="scientific">Xylella taiwanensis</name>
    <dbReference type="NCBI Taxonomy" id="1444770"/>
    <lineage>
        <taxon>Bacteria</taxon>
        <taxon>Pseudomonadati</taxon>
        <taxon>Pseudomonadota</taxon>
        <taxon>Gammaproteobacteria</taxon>
        <taxon>Lysobacterales</taxon>
        <taxon>Lysobacteraceae</taxon>
        <taxon>Xylella</taxon>
    </lineage>
</organism>
<gene>
    <name evidence="1" type="ORF">AF72_13050</name>
</gene>
<dbReference type="EMBL" id="JDSQ01000038">
    <property type="protein sequence ID" value="EWS77023.1"/>
    <property type="molecule type" value="Genomic_DNA"/>
</dbReference>
<sequence>MDTHILSIEYMQTIYYIEIFKLLFSMLHNTATESPIGTIHVDHLPKIKIDACQIAH</sequence>
<evidence type="ECO:0000313" key="2">
    <source>
        <dbReference type="Proteomes" id="UP000020406"/>
    </source>
</evidence>
<proteinExistence type="predicted"/>
<reference evidence="1 2" key="1">
    <citation type="journal article" date="2014" name="Genome Announc.">
        <title>Draft Genome Sequence of Xylella fastidiosa Pear Leaf Scorch Strain in Taiwan.</title>
        <authorList>
            <person name="Su C.C."/>
            <person name="Deng W.L."/>
            <person name="Jan F.J."/>
            <person name="Chang C.J."/>
            <person name="Huang H."/>
            <person name="Chen J."/>
        </authorList>
    </citation>
    <scope>NUCLEOTIDE SEQUENCE [LARGE SCALE GENOMIC DNA]</scope>
    <source>
        <strain evidence="1 2">PLS229</strain>
    </source>
</reference>
<name>Z9JGB7_9GAMM</name>
<evidence type="ECO:0000313" key="1">
    <source>
        <dbReference type="EMBL" id="EWS77023.1"/>
    </source>
</evidence>
<comment type="caution">
    <text evidence="1">The sequence shown here is derived from an EMBL/GenBank/DDBJ whole genome shotgun (WGS) entry which is preliminary data.</text>
</comment>